<proteinExistence type="predicted"/>
<protein>
    <submittedName>
        <fullName evidence="1">Uncharacterized protein</fullName>
    </submittedName>
</protein>
<dbReference type="AlphaFoldDB" id="A0A0V1BIJ4"/>
<accession>A0A0V1BIJ4</accession>
<sequence>MVKVSKMTFHSYLLTTPDGLYGPICTPGAGSFTDDLFVLTAILGLSDGIYERHEFAKRGRSFNEAFHDLDIPTTGVVRAKIQVNLKNWEATEVSLNGVDKCNFYWGKC</sequence>
<dbReference type="Proteomes" id="UP000054776">
    <property type="component" value="Unassembled WGS sequence"/>
</dbReference>
<name>A0A0V1BIJ4_TRISP</name>
<dbReference type="InParanoid" id="A0A0V1BIJ4"/>
<evidence type="ECO:0000313" key="2">
    <source>
        <dbReference type="Proteomes" id="UP000054776"/>
    </source>
</evidence>
<reference evidence="1 2" key="1">
    <citation type="submission" date="2015-01" db="EMBL/GenBank/DDBJ databases">
        <title>Evolution of Trichinella species and genotypes.</title>
        <authorList>
            <person name="Korhonen P.K."/>
            <person name="Edoardo P."/>
            <person name="Giuseppe L.R."/>
            <person name="Gasser R.B."/>
        </authorList>
    </citation>
    <scope>NUCLEOTIDE SEQUENCE [LARGE SCALE GENOMIC DNA]</scope>
    <source>
        <strain evidence="1">ISS3</strain>
    </source>
</reference>
<keyword evidence="2" id="KW-1185">Reference proteome</keyword>
<dbReference type="EMBL" id="JYDH01000040">
    <property type="protein sequence ID" value="KRY36705.1"/>
    <property type="molecule type" value="Genomic_DNA"/>
</dbReference>
<organism evidence="1 2">
    <name type="scientific">Trichinella spiralis</name>
    <name type="common">Trichina worm</name>
    <dbReference type="NCBI Taxonomy" id="6334"/>
    <lineage>
        <taxon>Eukaryota</taxon>
        <taxon>Metazoa</taxon>
        <taxon>Ecdysozoa</taxon>
        <taxon>Nematoda</taxon>
        <taxon>Enoplea</taxon>
        <taxon>Dorylaimia</taxon>
        <taxon>Trichinellida</taxon>
        <taxon>Trichinellidae</taxon>
        <taxon>Trichinella</taxon>
    </lineage>
</organism>
<gene>
    <name evidence="1" type="ORF">T01_10382</name>
</gene>
<evidence type="ECO:0000313" key="1">
    <source>
        <dbReference type="EMBL" id="KRY36705.1"/>
    </source>
</evidence>
<dbReference type="OrthoDB" id="10556455at2759"/>
<comment type="caution">
    <text evidence="1">The sequence shown here is derived from an EMBL/GenBank/DDBJ whole genome shotgun (WGS) entry which is preliminary data.</text>
</comment>